<sequence>MAAAKNHIKIHEQCKVSPNSANQLSLPLTFLDLNWLRFHPVERIFFYTLPNSQSYPTFFFQNLVPRLKSSLSLALQHFLPIAGKIVWPSDSPKPIIQFNPNNDGVSLVLAQYDDDVVSFDKIVEHKSPQEASLSRLFVPHLESTDSFASIISIQITLFPKSGFSIGISTHHAVLDGKSSTMFIKAWSSICKSFEEETQSSNLEPFLKPFLSREVINDPNGFESVIIDSWNRISTHFDECNVRSLKIMSNFFEPKVKDSLRVAFELTREDLEKLNKSVLSKWNNIEEGSQEQEQPKKLSTFVLTCAYVSVCIAKAKQQYESNQKQKFCFGFAVDIRSRLDPPIPENYFGNCVTNQLIDTEPEDFTKEDGVVIVAKKIYSKIINMDKGFLDGIDTLLSRYMDIVSEGIQGIGVAGSTRFGVYEIDFGFGRPAKVETTSVDRGITIGLTESRDLKGGVEFGLVLDKHVMGFFNTIFHEGLCLD</sequence>
<dbReference type="OrthoDB" id="1862401at2759"/>
<dbReference type="Pfam" id="PF02458">
    <property type="entry name" value="Transferase"/>
    <property type="match status" value="1"/>
</dbReference>
<evidence type="ECO:0000256" key="2">
    <source>
        <dbReference type="ARBA" id="ARBA00023315"/>
    </source>
</evidence>
<evidence type="ECO:0000256" key="1">
    <source>
        <dbReference type="ARBA" id="ARBA00022679"/>
    </source>
</evidence>
<dbReference type="Gene3D" id="3.30.559.10">
    <property type="entry name" value="Chloramphenicol acetyltransferase-like domain"/>
    <property type="match status" value="2"/>
</dbReference>
<dbReference type="Gramene" id="rna38526">
    <property type="protein sequence ID" value="RHN44407.1"/>
    <property type="gene ID" value="gene38526"/>
</dbReference>
<name>A0A396H0H8_MEDTR</name>
<reference evidence="4" key="1">
    <citation type="journal article" date="2018" name="Nat. Plants">
        <title>Whole-genome landscape of Medicago truncatula symbiotic genes.</title>
        <authorList>
            <person name="Pecrix Y."/>
            <person name="Staton S.E."/>
            <person name="Sallet E."/>
            <person name="Lelandais-Briere C."/>
            <person name="Moreau S."/>
            <person name="Carrere S."/>
            <person name="Blein T."/>
            <person name="Jardinaud M.F."/>
            <person name="Latrasse D."/>
            <person name="Zouine M."/>
            <person name="Zahm M."/>
            <person name="Kreplak J."/>
            <person name="Mayjonade B."/>
            <person name="Satge C."/>
            <person name="Perez M."/>
            <person name="Cauet S."/>
            <person name="Marande W."/>
            <person name="Chantry-Darmon C."/>
            <person name="Lopez-Roques C."/>
            <person name="Bouchez O."/>
            <person name="Berard A."/>
            <person name="Debelle F."/>
            <person name="Munos S."/>
            <person name="Bendahmane A."/>
            <person name="Berges H."/>
            <person name="Niebel A."/>
            <person name="Buitink J."/>
            <person name="Frugier F."/>
            <person name="Benhamed M."/>
            <person name="Crespi M."/>
            <person name="Gouzy J."/>
            <person name="Gamas P."/>
        </authorList>
    </citation>
    <scope>NUCLEOTIDE SEQUENCE [LARGE SCALE GENOMIC DNA]</scope>
    <source>
        <strain evidence="4">cv. Jemalong A17</strain>
    </source>
</reference>
<keyword evidence="1 3" id="KW-0808">Transferase</keyword>
<dbReference type="PANTHER" id="PTHR31625">
    <property type="match status" value="1"/>
</dbReference>
<gene>
    <name evidence="3" type="ORF">MtrunA17_Chr7g0219121</name>
</gene>
<proteinExistence type="predicted"/>
<keyword evidence="2 3" id="KW-0012">Acyltransferase</keyword>
<dbReference type="InterPro" id="IPR051504">
    <property type="entry name" value="Plant_metabolite_acyltrans"/>
</dbReference>
<dbReference type="SUPFAM" id="SSF52777">
    <property type="entry name" value="CoA-dependent acyltransferases"/>
    <property type="match status" value="1"/>
</dbReference>
<accession>A0A396H0H8</accession>
<organism evidence="3 4">
    <name type="scientific">Medicago truncatula</name>
    <name type="common">Barrel medic</name>
    <name type="synonym">Medicago tribuloides</name>
    <dbReference type="NCBI Taxonomy" id="3880"/>
    <lineage>
        <taxon>Eukaryota</taxon>
        <taxon>Viridiplantae</taxon>
        <taxon>Streptophyta</taxon>
        <taxon>Embryophyta</taxon>
        <taxon>Tracheophyta</taxon>
        <taxon>Spermatophyta</taxon>
        <taxon>Magnoliopsida</taxon>
        <taxon>eudicotyledons</taxon>
        <taxon>Gunneridae</taxon>
        <taxon>Pentapetalae</taxon>
        <taxon>rosids</taxon>
        <taxon>fabids</taxon>
        <taxon>Fabales</taxon>
        <taxon>Fabaceae</taxon>
        <taxon>Papilionoideae</taxon>
        <taxon>50 kb inversion clade</taxon>
        <taxon>NPAAA clade</taxon>
        <taxon>Hologalegina</taxon>
        <taxon>IRL clade</taxon>
        <taxon>Trifolieae</taxon>
        <taxon>Medicago</taxon>
    </lineage>
</organism>
<dbReference type="InterPro" id="IPR023213">
    <property type="entry name" value="CAT-like_dom_sf"/>
</dbReference>
<evidence type="ECO:0000313" key="3">
    <source>
        <dbReference type="EMBL" id="RHN44407.1"/>
    </source>
</evidence>
<evidence type="ECO:0000313" key="4">
    <source>
        <dbReference type="Proteomes" id="UP000265566"/>
    </source>
</evidence>
<protein>
    <submittedName>
        <fullName evidence="3">Putative isoflavone-7-O-beta-glucoside 6''-O-malonyltransferase</fullName>
        <ecNumber evidence="3">2.3.1.115</ecNumber>
    </submittedName>
</protein>
<dbReference type="Proteomes" id="UP000265566">
    <property type="component" value="Chromosome 7"/>
</dbReference>
<dbReference type="EC" id="2.3.1.115" evidence="3"/>
<comment type="caution">
    <text evidence="3">The sequence shown here is derived from an EMBL/GenBank/DDBJ whole genome shotgun (WGS) entry which is preliminary data.</text>
</comment>
<dbReference type="GO" id="GO:0047164">
    <property type="term" value="F:isoflavone-7-O-beta-glucoside 6''-O-malonyltransferase activity"/>
    <property type="evidence" value="ECO:0007669"/>
    <property type="project" value="UniProtKB-EC"/>
</dbReference>
<dbReference type="EMBL" id="PSQE01000007">
    <property type="protein sequence ID" value="RHN44407.1"/>
    <property type="molecule type" value="Genomic_DNA"/>
</dbReference>
<dbReference type="AlphaFoldDB" id="A0A396H0H8"/>